<gene>
    <name evidence="2" type="ORF">SAMN05216554_3667</name>
</gene>
<dbReference type="Pfam" id="PF13560">
    <property type="entry name" value="HTH_31"/>
    <property type="match status" value="1"/>
</dbReference>
<proteinExistence type="predicted"/>
<keyword evidence="2" id="KW-0238">DNA-binding</keyword>
<name>A0A1H3SU58_9MICO</name>
<dbReference type="InterPro" id="IPR010982">
    <property type="entry name" value="Lambda_DNA-bd_dom_sf"/>
</dbReference>
<evidence type="ECO:0000259" key="1">
    <source>
        <dbReference type="PROSITE" id="PS50943"/>
    </source>
</evidence>
<dbReference type="STRING" id="381665.SAMN05216554_3667"/>
<dbReference type="PROSITE" id="PS50943">
    <property type="entry name" value="HTH_CROC1"/>
    <property type="match status" value="1"/>
</dbReference>
<dbReference type="RefSeq" id="WP_092556486.1">
    <property type="nucleotide sequence ID" value="NZ_FNPZ01000004.1"/>
</dbReference>
<dbReference type="SMART" id="SM00530">
    <property type="entry name" value="HTH_XRE"/>
    <property type="match status" value="1"/>
</dbReference>
<dbReference type="Proteomes" id="UP000198891">
    <property type="component" value="Unassembled WGS sequence"/>
</dbReference>
<reference evidence="2 3" key="1">
    <citation type="submission" date="2016-10" db="EMBL/GenBank/DDBJ databases">
        <authorList>
            <person name="de Groot N.N."/>
        </authorList>
    </citation>
    <scope>NUCLEOTIDE SEQUENCE [LARGE SCALE GENOMIC DNA]</scope>
    <source>
        <strain evidence="2 3">CGMCC 4.3491</strain>
    </source>
</reference>
<dbReference type="InterPro" id="IPR001387">
    <property type="entry name" value="Cro/C1-type_HTH"/>
</dbReference>
<sequence length="242" mass="26570">MRGIGNDLVREARRRAGLTREDLAAFAGTTVGAIAELEAGRDSPSFDGVIRYLRLMHLDLDLMLVDRDEQDWAQTLPLLSLTPGQRFERHERWVASVLRIQNAASLAEPLQPLPTQDLLTALAASGAPFILIDGYASVLHGSPFMSLGLDLAVPSDSRIAGSLTETLAERSWCDRVHLRPDAFPECRQDAQMMEIAGLTVSVAALADVIRMKQIANGPLDQRVLPTLREILASRNPRNRTEG</sequence>
<dbReference type="GO" id="GO:0003677">
    <property type="term" value="F:DNA binding"/>
    <property type="evidence" value="ECO:0007669"/>
    <property type="project" value="UniProtKB-KW"/>
</dbReference>
<organism evidence="2 3">
    <name type="scientific">Herbiconiux ginsengi</name>
    <dbReference type="NCBI Taxonomy" id="381665"/>
    <lineage>
        <taxon>Bacteria</taxon>
        <taxon>Bacillati</taxon>
        <taxon>Actinomycetota</taxon>
        <taxon>Actinomycetes</taxon>
        <taxon>Micrococcales</taxon>
        <taxon>Microbacteriaceae</taxon>
        <taxon>Herbiconiux</taxon>
    </lineage>
</organism>
<evidence type="ECO:0000313" key="3">
    <source>
        <dbReference type="Proteomes" id="UP000198891"/>
    </source>
</evidence>
<dbReference type="Gene3D" id="1.10.260.40">
    <property type="entry name" value="lambda repressor-like DNA-binding domains"/>
    <property type="match status" value="1"/>
</dbReference>
<dbReference type="AlphaFoldDB" id="A0A1H3SU58"/>
<dbReference type="CDD" id="cd00093">
    <property type="entry name" value="HTH_XRE"/>
    <property type="match status" value="1"/>
</dbReference>
<dbReference type="EMBL" id="FNPZ01000004">
    <property type="protein sequence ID" value="SDZ41071.1"/>
    <property type="molecule type" value="Genomic_DNA"/>
</dbReference>
<dbReference type="OrthoDB" id="7628974at2"/>
<dbReference type="SUPFAM" id="SSF47413">
    <property type="entry name" value="lambda repressor-like DNA-binding domains"/>
    <property type="match status" value="1"/>
</dbReference>
<protein>
    <submittedName>
        <fullName evidence="2">DNA-binding transcriptional regulator, XRE-family HTH domain</fullName>
    </submittedName>
</protein>
<evidence type="ECO:0000313" key="2">
    <source>
        <dbReference type="EMBL" id="SDZ41071.1"/>
    </source>
</evidence>
<accession>A0A1H3SU58</accession>
<feature type="domain" description="HTH cro/C1-type" evidence="1">
    <location>
        <begin position="9"/>
        <end position="63"/>
    </location>
</feature>
<keyword evidence="3" id="KW-1185">Reference proteome</keyword>